<keyword evidence="1" id="KW-0812">Transmembrane</keyword>
<dbReference type="RefSeq" id="WP_345334399.1">
    <property type="nucleotide sequence ID" value="NZ_BAABJZ010000016.1"/>
</dbReference>
<dbReference type="EMBL" id="BAABJZ010000016">
    <property type="protein sequence ID" value="GAA4879609.1"/>
    <property type="molecule type" value="Genomic_DNA"/>
</dbReference>
<organism evidence="2 3">
    <name type="scientific">Ferrimonas pelagia</name>
    <dbReference type="NCBI Taxonomy" id="1177826"/>
    <lineage>
        <taxon>Bacteria</taxon>
        <taxon>Pseudomonadati</taxon>
        <taxon>Pseudomonadota</taxon>
        <taxon>Gammaproteobacteria</taxon>
        <taxon>Alteromonadales</taxon>
        <taxon>Ferrimonadaceae</taxon>
        <taxon>Ferrimonas</taxon>
    </lineage>
</organism>
<reference evidence="3" key="1">
    <citation type="journal article" date="2019" name="Int. J. Syst. Evol. Microbiol.">
        <title>The Global Catalogue of Microorganisms (GCM) 10K type strain sequencing project: providing services to taxonomists for standard genome sequencing and annotation.</title>
        <authorList>
            <consortium name="The Broad Institute Genomics Platform"/>
            <consortium name="The Broad Institute Genome Sequencing Center for Infectious Disease"/>
            <person name="Wu L."/>
            <person name="Ma J."/>
        </authorList>
    </citation>
    <scope>NUCLEOTIDE SEQUENCE [LARGE SCALE GENOMIC DNA]</scope>
    <source>
        <strain evidence="3">JCM 18401</strain>
    </source>
</reference>
<accession>A0ABP9EIU3</accession>
<sequence length="61" mass="6786">MWIMLLATGLNVLGLTMSLAQPGSWWLVVLALGVLLSLEPWLQQLNGTGWVGIIRRQKRSV</sequence>
<proteinExistence type="predicted"/>
<feature type="transmembrane region" description="Helical" evidence="1">
    <location>
        <begin position="30"/>
        <end position="53"/>
    </location>
</feature>
<keyword evidence="1" id="KW-1133">Transmembrane helix</keyword>
<evidence type="ECO:0000256" key="1">
    <source>
        <dbReference type="SAM" id="Phobius"/>
    </source>
</evidence>
<dbReference type="Proteomes" id="UP001499988">
    <property type="component" value="Unassembled WGS sequence"/>
</dbReference>
<comment type="caution">
    <text evidence="2">The sequence shown here is derived from an EMBL/GenBank/DDBJ whole genome shotgun (WGS) entry which is preliminary data.</text>
</comment>
<keyword evidence="1" id="KW-0472">Membrane</keyword>
<protein>
    <submittedName>
        <fullName evidence="2">Uncharacterized protein</fullName>
    </submittedName>
</protein>
<name>A0ABP9EIU3_9GAMM</name>
<keyword evidence="3" id="KW-1185">Reference proteome</keyword>
<evidence type="ECO:0000313" key="3">
    <source>
        <dbReference type="Proteomes" id="UP001499988"/>
    </source>
</evidence>
<evidence type="ECO:0000313" key="2">
    <source>
        <dbReference type="EMBL" id="GAA4879609.1"/>
    </source>
</evidence>
<gene>
    <name evidence="2" type="ORF">GCM10023333_12010</name>
</gene>